<accession>A0ABV1HBN6</accession>
<dbReference type="SUPFAM" id="SSF56219">
    <property type="entry name" value="DNase I-like"/>
    <property type="match status" value="1"/>
</dbReference>
<keyword evidence="2" id="KW-1185">Reference proteome</keyword>
<evidence type="ECO:0008006" key="3">
    <source>
        <dbReference type="Google" id="ProtNLM"/>
    </source>
</evidence>
<dbReference type="Proteomes" id="UP001454489">
    <property type="component" value="Unassembled WGS sequence"/>
</dbReference>
<dbReference type="Gene3D" id="3.60.10.10">
    <property type="entry name" value="Endonuclease/exonuclease/phosphatase"/>
    <property type="match status" value="1"/>
</dbReference>
<organism evidence="1 2">
    <name type="scientific">Maccoyibacter intestinihominis</name>
    <dbReference type="NCBI Taxonomy" id="3133499"/>
    <lineage>
        <taxon>Bacteria</taxon>
        <taxon>Bacillati</taxon>
        <taxon>Bacillota</taxon>
        <taxon>Clostridia</taxon>
        <taxon>Lachnospirales</taxon>
        <taxon>Lachnospiraceae</taxon>
        <taxon>Maccoyibacter</taxon>
    </lineage>
</organism>
<evidence type="ECO:0000313" key="2">
    <source>
        <dbReference type="Proteomes" id="UP001454489"/>
    </source>
</evidence>
<protein>
    <recommendedName>
        <fullName evidence="3">Endonuclease/exonuclease/phosphatase</fullName>
    </recommendedName>
</protein>
<evidence type="ECO:0000313" key="1">
    <source>
        <dbReference type="EMBL" id="MEQ2557129.1"/>
    </source>
</evidence>
<dbReference type="EMBL" id="JBBMEX010000003">
    <property type="protein sequence ID" value="MEQ2557129.1"/>
    <property type="molecule type" value="Genomic_DNA"/>
</dbReference>
<dbReference type="InterPro" id="IPR036691">
    <property type="entry name" value="Endo/exonu/phosph_ase_sf"/>
</dbReference>
<dbReference type="RefSeq" id="WP_353530198.1">
    <property type="nucleotide sequence ID" value="NZ_JBBMEX010000003.1"/>
</dbReference>
<comment type="caution">
    <text evidence="1">The sequence shown here is derived from an EMBL/GenBank/DDBJ whole genome shotgun (WGS) entry which is preliminary data.</text>
</comment>
<name>A0ABV1HBN6_9FIRM</name>
<sequence length="251" mass="29222">MENQTDIVALAEAKKIDITSLINSLKTNGKEWNDIRISTQNDIRVLARNGIDIIPFKEENHYSIYKIKKNSRVDCLLVVVHLLSKKSKSNEAQYNRANHIARELNKYEQEIFKSMEKRTIIVGDFNMQPYEAGICSGYGFNATMSANHAAKITREVDGEIVYFYYNPMWSLMGANKLVQGTYYNSSDKDDHAIYWYSFDSVLLRPCYIEKFSWNYFEIVEKTKKYNFVPNTTIDKERFSDHLPIKFEILGG</sequence>
<gene>
    <name evidence="1" type="ORF">WMO43_04445</name>
</gene>
<reference evidence="1 2" key="1">
    <citation type="submission" date="2024-03" db="EMBL/GenBank/DDBJ databases">
        <title>Human intestinal bacterial collection.</title>
        <authorList>
            <person name="Pauvert C."/>
            <person name="Hitch T.C.A."/>
            <person name="Clavel T."/>
        </authorList>
    </citation>
    <scope>NUCLEOTIDE SEQUENCE [LARGE SCALE GENOMIC DNA]</scope>
    <source>
        <strain evidence="1 2">CLA-AA-H185</strain>
    </source>
</reference>
<proteinExistence type="predicted"/>